<dbReference type="PANTHER" id="PTHR42699">
    <property type="match status" value="1"/>
</dbReference>
<evidence type="ECO:0000256" key="3">
    <source>
        <dbReference type="RuleBase" id="RU362118"/>
    </source>
</evidence>
<dbReference type="InterPro" id="IPR015424">
    <property type="entry name" value="PyrdxlP-dep_Trfase"/>
</dbReference>
<dbReference type="PANTHER" id="PTHR42699:SF1">
    <property type="entry name" value="CYSTATHIONINE GAMMA-SYNTHASE-RELATED"/>
    <property type="match status" value="1"/>
</dbReference>
<keyword evidence="4" id="KW-0808">Transferase</keyword>
<comment type="caution">
    <text evidence="4">The sequence shown here is derived from an EMBL/GenBank/DDBJ whole genome shotgun (WGS) entry which is preliminary data.</text>
</comment>
<reference evidence="4" key="2">
    <citation type="journal article" date="2023" name="IMA Fungus">
        <title>Comparative genomic study of the Penicillium genus elucidates a diverse pangenome and 15 lateral gene transfer events.</title>
        <authorList>
            <person name="Petersen C."/>
            <person name="Sorensen T."/>
            <person name="Nielsen M.R."/>
            <person name="Sondergaard T.E."/>
            <person name="Sorensen J.L."/>
            <person name="Fitzpatrick D.A."/>
            <person name="Frisvad J.C."/>
            <person name="Nielsen K.L."/>
        </authorList>
    </citation>
    <scope>NUCLEOTIDE SEQUENCE</scope>
    <source>
        <strain evidence="4">IBT 16849</strain>
    </source>
</reference>
<dbReference type="EMBL" id="JAPQKP010000003">
    <property type="protein sequence ID" value="KAJ5199031.1"/>
    <property type="molecule type" value="Genomic_DNA"/>
</dbReference>
<gene>
    <name evidence="4" type="ORF">N7472_004235</name>
</gene>
<dbReference type="Gene3D" id="3.40.640.10">
    <property type="entry name" value="Type I PLP-dependent aspartate aminotransferase-like (Major domain)"/>
    <property type="match status" value="1"/>
</dbReference>
<dbReference type="InterPro" id="IPR015422">
    <property type="entry name" value="PyrdxlP-dep_Trfase_small"/>
</dbReference>
<protein>
    <submittedName>
        <fullName evidence="4">Pyridoxal phosphate-dependent transferase major region subdomain 2</fullName>
    </submittedName>
</protein>
<evidence type="ECO:0000313" key="5">
    <source>
        <dbReference type="Proteomes" id="UP001150879"/>
    </source>
</evidence>
<accession>A0A9W9MDE0</accession>
<comment type="similarity">
    <text evidence="3">Belongs to the trans-sulfuration enzymes family.</text>
</comment>
<dbReference type="GO" id="GO:0003962">
    <property type="term" value="F:cystathionine gamma-synthase activity"/>
    <property type="evidence" value="ECO:0007669"/>
    <property type="project" value="TreeGrafter"/>
</dbReference>
<dbReference type="InterPro" id="IPR051750">
    <property type="entry name" value="Trans-sulfuration_enzymes"/>
</dbReference>
<evidence type="ECO:0000256" key="1">
    <source>
        <dbReference type="ARBA" id="ARBA00001933"/>
    </source>
</evidence>
<dbReference type="InterPro" id="IPR015421">
    <property type="entry name" value="PyrdxlP-dep_Trfase_major"/>
</dbReference>
<sequence length="460" mass="51285">MEWREWSFRHSLVSRCLNALQEAGGPSDAVIPVQFSQPESLSCEVFWWDIHAIIYPTSTYWIHSGDGISARHAAFCLTGFDYLQSDSSDPEFCTTGPKTLAIEGEQIPVLHTSGMVERDCIKHDIATLLQLEDPDQLPPSFNDVFLYPGGMSAINAVARSVGDLGIKPGVFTLGWLYTETVNILEHRLPDITIYKKGGDEELDRLEASLKYGAHITALWVDVPSNPMHITPDMPRLRQLANEYGFLILIDGTVGTFGNVDLLPYADVLMSSLTKMSSGYANVLAGSLKCRCKPPVSLLREITLALDCLLRGYIFFLEISPSFTATLRISSTMFKLPTTMLKLAAPPAVERVNSPTMTTRPHYERIRRRDGGYGHLLSIIFHDNETVTRFYDGVDIFKGGSFGTVFILSTPFAQLATDVDRRHFEEAGIPSHIVRISLGMEDVDTFLDTLFKAIEMAMMRD</sequence>
<dbReference type="Proteomes" id="UP001150879">
    <property type="component" value="Unassembled WGS sequence"/>
</dbReference>
<organism evidence="4 5">
    <name type="scientific">Penicillium cf. griseofulvum</name>
    <dbReference type="NCBI Taxonomy" id="2972120"/>
    <lineage>
        <taxon>Eukaryota</taxon>
        <taxon>Fungi</taxon>
        <taxon>Dikarya</taxon>
        <taxon>Ascomycota</taxon>
        <taxon>Pezizomycotina</taxon>
        <taxon>Eurotiomycetes</taxon>
        <taxon>Eurotiomycetidae</taxon>
        <taxon>Eurotiales</taxon>
        <taxon>Aspergillaceae</taxon>
        <taxon>Penicillium</taxon>
    </lineage>
</organism>
<comment type="cofactor">
    <cofactor evidence="1 3">
        <name>pyridoxal 5'-phosphate</name>
        <dbReference type="ChEBI" id="CHEBI:597326"/>
    </cofactor>
</comment>
<name>A0A9W9MDE0_9EURO</name>
<dbReference type="InterPro" id="IPR000277">
    <property type="entry name" value="Cys/Met-Metab_PyrdxlP-dep_enz"/>
</dbReference>
<keyword evidence="2 3" id="KW-0663">Pyridoxal phosphate</keyword>
<dbReference type="Gene3D" id="3.90.1150.10">
    <property type="entry name" value="Aspartate Aminotransferase, domain 1"/>
    <property type="match status" value="1"/>
</dbReference>
<proteinExistence type="inferred from homology"/>
<dbReference type="Pfam" id="PF01053">
    <property type="entry name" value="Cys_Met_Meta_PP"/>
    <property type="match status" value="1"/>
</dbReference>
<reference evidence="4" key="1">
    <citation type="submission" date="2022-11" db="EMBL/GenBank/DDBJ databases">
        <authorList>
            <person name="Petersen C."/>
        </authorList>
    </citation>
    <scope>NUCLEOTIDE SEQUENCE</scope>
    <source>
        <strain evidence="4">IBT 16849</strain>
    </source>
</reference>
<dbReference type="GO" id="GO:0030170">
    <property type="term" value="F:pyridoxal phosphate binding"/>
    <property type="evidence" value="ECO:0007669"/>
    <property type="project" value="InterPro"/>
</dbReference>
<dbReference type="AlphaFoldDB" id="A0A9W9MDE0"/>
<dbReference type="GO" id="GO:0019346">
    <property type="term" value="P:transsulfuration"/>
    <property type="evidence" value="ECO:0007669"/>
    <property type="project" value="InterPro"/>
</dbReference>
<evidence type="ECO:0000313" key="4">
    <source>
        <dbReference type="EMBL" id="KAJ5199031.1"/>
    </source>
</evidence>
<evidence type="ECO:0000256" key="2">
    <source>
        <dbReference type="ARBA" id="ARBA00022898"/>
    </source>
</evidence>
<dbReference type="SUPFAM" id="SSF53383">
    <property type="entry name" value="PLP-dependent transferases"/>
    <property type="match status" value="1"/>
</dbReference>
<keyword evidence="5" id="KW-1185">Reference proteome</keyword>